<proteinExistence type="predicted"/>
<evidence type="ECO:0000256" key="1">
    <source>
        <dbReference type="ARBA" id="ARBA00022531"/>
    </source>
</evidence>
<gene>
    <name evidence="5" type="ORF">RI845_07920</name>
</gene>
<name>A0ABY9TML5_9GAMM</name>
<dbReference type="Gene3D" id="2.130.10.10">
    <property type="entry name" value="YVTN repeat-like/Quinoprotein amine dehydrogenase"/>
    <property type="match status" value="1"/>
</dbReference>
<dbReference type="Pfam" id="PF14870">
    <property type="entry name" value="PSII_BNR"/>
    <property type="match status" value="1"/>
</dbReference>
<feature type="chain" id="PRO_5046527318" evidence="3">
    <location>
        <begin position="21"/>
        <end position="335"/>
    </location>
</feature>
<dbReference type="InterPro" id="IPR015943">
    <property type="entry name" value="WD40/YVTN_repeat-like_dom_sf"/>
</dbReference>
<evidence type="ECO:0000313" key="5">
    <source>
        <dbReference type="EMBL" id="WNC70052.1"/>
    </source>
</evidence>
<keyword evidence="2" id="KW-0604">Photosystem II</keyword>
<dbReference type="InterPro" id="IPR028203">
    <property type="entry name" value="PSII_CF48-like_dom"/>
</dbReference>
<dbReference type="InterPro" id="IPR036278">
    <property type="entry name" value="Sialidase_sf"/>
</dbReference>
<evidence type="ECO:0000256" key="2">
    <source>
        <dbReference type="ARBA" id="ARBA00023276"/>
    </source>
</evidence>
<reference evidence="6" key="1">
    <citation type="submission" date="2023-09" db="EMBL/GenBank/DDBJ databases">
        <authorList>
            <person name="Li S."/>
            <person name="Li X."/>
            <person name="Zhang C."/>
            <person name="Zhao Z."/>
        </authorList>
    </citation>
    <scope>NUCLEOTIDE SEQUENCE [LARGE SCALE GENOMIC DNA]</scope>
    <source>
        <strain evidence="6">SQ345</strain>
    </source>
</reference>
<keyword evidence="1" id="KW-0602">Photosynthesis</keyword>
<dbReference type="PANTHER" id="PTHR47199">
    <property type="entry name" value="PHOTOSYSTEM II STABILITY/ASSEMBLY FACTOR HCF136, CHLOROPLASTIC"/>
    <property type="match status" value="1"/>
</dbReference>
<evidence type="ECO:0000259" key="4">
    <source>
        <dbReference type="Pfam" id="PF14870"/>
    </source>
</evidence>
<accession>A0ABY9TML5</accession>
<feature type="signal peptide" evidence="3">
    <location>
        <begin position="1"/>
        <end position="20"/>
    </location>
</feature>
<dbReference type="EMBL" id="CP134146">
    <property type="protein sequence ID" value="WNC70052.1"/>
    <property type="molecule type" value="Genomic_DNA"/>
</dbReference>
<dbReference type="Proteomes" id="UP001248581">
    <property type="component" value="Chromosome"/>
</dbReference>
<evidence type="ECO:0000313" key="6">
    <source>
        <dbReference type="Proteomes" id="UP001248581"/>
    </source>
</evidence>
<protein>
    <submittedName>
        <fullName evidence="5">YCF48-related protein</fullName>
    </submittedName>
</protein>
<evidence type="ECO:0000256" key="3">
    <source>
        <dbReference type="SAM" id="SignalP"/>
    </source>
</evidence>
<feature type="domain" description="Photosynthesis system II assembly factor Ycf48/Hcf136-like" evidence="4">
    <location>
        <begin position="66"/>
        <end position="152"/>
    </location>
</feature>
<dbReference type="PANTHER" id="PTHR47199:SF2">
    <property type="entry name" value="PHOTOSYSTEM II STABILITY_ASSEMBLY FACTOR HCF136, CHLOROPLASTIC"/>
    <property type="match status" value="1"/>
</dbReference>
<dbReference type="SUPFAM" id="SSF50939">
    <property type="entry name" value="Sialidases"/>
    <property type="match status" value="1"/>
</dbReference>
<keyword evidence="3" id="KW-0732">Signal</keyword>
<sequence>MIRVFKCVLVYCTFSFSALATSNPVPAEILPLASKSLMLDIAKVSESSLIAVGDKGHILLSSDGIDWQQQSNPANSALNRVYFLDEQRGWAVGHDSAILNTIDGGKNWAIQNYQPEKERPLFDVVFFDQHHGIAVGAYGVFYRTKDAGKTWVEEFHLELVNSDDQEYLQELKVEDEEFYLEEIASILPHFNRILSVGNELYLAGEIGMLAKSSDQGQTWELLDEIYMGSFFDIAQIDQQQLLVVGLRGNMFSSTDGGAQWQHQDTDTTALLNDIVVTEQGHVYVLANAGVILSSANGTDFTLSTQPDGKALIGGVWFNNKLVVASEVGVKVLAVK</sequence>
<organism evidence="5 6">
    <name type="scientific">Thalassotalea nanhaiensis</name>
    <dbReference type="NCBI Taxonomy" id="3065648"/>
    <lineage>
        <taxon>Bacteria</taxon>
        <taxon>Pseudomonadati</taxon>
        <taxon>Pseudomonadota</taxon>
        <taxon>Gammaproteobacteria</taxon>
        <taxon>Alteromonadales</taxon>
        <taxon>Colwelliaceae</taxon>
        <taxon>Thalassotalea</taxon>
    </lineage>
</organism>
<keyword evidence="6" id="KW-1185">Reference proteome</keyword>
<dbReference type="RefSeq" id="WP_348389193.1">
    <property type="nucleotide sequence ID" value="NZ_CP134146.1"/>
</dbReference>